<dbReference type="SUPFAM" id="SSF158472">
    <property type="entry name" value="HAMP domain-like"/>
    <property type="match status" value="1"/>
</dbReference>
<evidence type="ECO:0000256" key="1">
    <source>
        <dbReference type="ARBA" id="ARBA00000085"/>
    </source>
</evidence>
<gene>
    <name evidence="13" type="ORF">ACFOKA_11465</name>
</gene>
<dbReference type="InterPro" id="IPR003594">
    <property type="entry name" value="HATPase_dom"/>
</dbReference>
<dbReference type="SUPFAM" id="SSF55874">
    <property type="entry name" value="ATPase domain of HSP90 chaperone/DNA topoisomerase II/histidine kinase"/>
    <property type="match status" value="1"/>
</dbReference>
<dbReference type="Pfam" id="PF02518">
    <property type="entry name" value="HATPase_c"/>
    <property type="match status" value="1"/>
</dbReference>
<comment type="catalytic activity">
    <reaction evidence="1">
        <text>ATP + protein L-histidine = ADP + protein N-phospho-L-histidine.</text>
        <dbReference type="EC" id="2.7.13.3"/>
    </reaction>
</comment>
<keyword evidence="8 10" id="KW-1133">Transmembrane helix</keyword>
<dbReference type="PANTHER" id="PTHR45436">
    <property type="entry name" value="SENSOR HISTIDINE KINASE YKOH"/>
    <property type="match status" value="1"/>
</dbReference>
<dbReference type="InterPro" id="IPR036890">
    <property type="entry name" value="HATPase_C_sf"/>
</dbReference>
<dbReference type="CDD" id="cd06225">
    <property type="entry name" value="HAMP"/>
    <property type="match status" value="1"/>
</dbReference>
<name>A0ABV7D601_9PROT</name>
<dbReference type="SMART" id="SM00304">
    <property type="entry name" value="HAMP"/>
    <property type="match status" value="1"/>
</dbReference>
<dbReference type="SMART" id="SM00388">
    <property type="entry name" value="HisKA"/>
    <property type="match status" value="1"/>
</dbReference>
<sequence length="468" mass="51424">MTQGSTKYLRHSFAFRLVLIYLGIFMLSIALITATLFWFVIVSPLNTIKSQIDHEIGQLATSYMVDGEAALKKNLEKRAGTKNHSIGTAFHVFINPAGDVITTNLQSWPSKKQSGFYTIEADTYHEGQEIDYDSLSKERLFPNGARLIIGRDAEDIFDRREILLEALAWIAFAAILLGSIGGTLMSRAVNQRLENINNTARKVIAGNLSDRIETRGTGDDFDQLAETLNLMLSKIEISIASISRVSDSIAHELRMPLTRMRADLEDVYQITADNPKAGPVIEQAITEAERLKSVFEALLRIARLETGRHEITKKTFDLTVVMRDAIELYQPLADDKNLAISFQHAEQAMVHGDPDLLFQAASNILDNAVKYARPNTCVTITLATDAGRAVLCIENDSPTIPIHDLGRVTERFYRAAETSELEGLGLGLSLVKAVATAHNGHVNITNLPDGSGVAVELIVPAAPASILT</sequence>
<dbReference type="InterPro" id="IPR005467">
    <property type="entry name" value="His_kinase_dom"/>
</dbReference>
<keyword evidence="4" id="KW-0597">Phosphoprotein</keyword>
<evidence type="ECO:0000313" key="14">
    <source>
        <dbReference type="Proteomes" id="UP001595444"/>
    </source>
</evidence>
<evidence type="ECO:0000313" key="13">
    <source>
        <dbReference type="EMBL" id="MFC3052521.1"/>
    </source>
</evidence>
<dbReference type="CDD" id="cd00075">
    <property type="entry name" value="HATPase"/>
    <property type="match status" value="1"/>
</dbReference>
<dbReference type="PANTHER" id="PTHR45436:SF8">
    <property type="entry name" value="HISTIDINE KINASE"/>
    <property type="match status" value="1"/>
</dbReference>
<protein>
    <recommendedName>
        <fullName evidence="3">histidine kinase</fullName>
        <ecNumber evidence="3">2.7.13.3</ecNumber>
    </recommendedName>
</protein>
<dbReference type="PROSITE" id="PS50109">
    <property type="entry name" value="HIS_KIN"/>
    <property type="match status" value="1"/>
</dbReference>
<dbReference type="SMART" id="SM00387">
    <property type="entry name" value="HATPase_c"/>
    <property type="match status" value="1"/>
</dbReference>
<keyword evidence="9" id="KW-0902">Two-component regulatory system</keyword>
<accession>A0ABV7D601</accession>
<keyword evidence="6 10" id="KW-0812">Transmembrane</keyword>
<feature type="transmembrane region" description="Helical" evidence="10">
    <location>
        <begin position="166"/>
        <end position="185"/>
    </location>
</feature>
<evidence type="ECO:0000256" key="6">
    <source>
        <dbReference type="ARBA" id="ARBA00022692"/>
    </source>
</evidence>
<keyword evidence="7 13" id="KW-0418">Kinase</keyword>
<keyword evidence="10" id="KW-0472">Membrane</keyword>
<dbReference type="InterPro" id="IPR003661">
    <property type="entry name" value="HisK_dim/P_dom"/>
</dbReference>
<proteinExistence type="predicted"/>
<evidence type="ECO:0000259" key="12">
    <source>
        <dbReference type="PROSITE" id="PS50885"/>
    </source>
</evidence>
<dbReference type="Gene3D" id="3.30.565.10">
    <property type="entry name" value="Histidine kinase-like ATPase, C-terminal domain"/>
    <property type="match status" value="1"/>
</dbReference>
<comment type="subcellular location">
    <subcellularLocation>
        <location evidence="2">Membrane</location>
    </subcellularLocation>
</comment>
<keyword evidence="14" id="KW-1185">Reference proteome</keyword>
<dbReference type="EMBL" id="JBHRSL010000010">
    <property type="protein sequence ID" value="MFC3052521.1"/>
    <property type="molecule type" value="Genomic_DNA"/>
</dbReference>
<dbReference type="PROSITE" id="PS50885">
    <property type="entry name" value="HAMP"/>
    <property type="match status" value="1"/>
</dbReference>
<evidence type="ECO:0000256" key="8">
    <source>
        <dbReference type="ARBA" id="ARBA00022989"/>
    </source>
</evidence>
<feature type="transmembrane region" description="Helical" evidence="10">
    <location>
        <begin position="20"/>
        <end position="41"/>
    </location>
</feature>
<evidence type="ECO:0000259" key="11">
    <source>
        <dbReference type="PROSITE" id="PS50109"/>
    </source>
</evidence>
<dbReference type="Pfam" id="PF00672">
    <property type="entry name" value="HAMP"/>
    <property type="match status" value="1"/>
</dbReference>
<dbReference type="EC" id="2.7.13.3" evidence="3"/>
<dbReference type="SUPFAM" id="SSF47384">
    <property type="entry name" value="Homodimeric domain of signal transducing histidine kinase"/>
    <property type="match status" value="1"/>
</dbReference>
<feature type="domain" description="HAMP" evidence="12">
    <location>
        <begin position="187"/>
        <end position="240"/>
    </location>
</feature>
<dbReference type="RefSeq" id="WP_194213818.1">
    <property type="nucleotide sequence ID" value="NZ_CP061205.1"/>
</dbReference>
<dbReference type="InterPro" id="IPR050428">
    <property type="entry name" value="TCS_sensor_his_kinase"/>
</dbReference>
<dbReference type="CDD" id="cd00082">
    <property type="entry name" value="HisKA"/>
    <property type="match status" value="1"/>
</dbReference>
<evidence type="ECO:0000256" key="4">
    <source>
        <dbReference type="ARBA" id="ARBA00022553"/>
    </source>
</evidence>
<dbReference type="Gene3D" id="6.10.340.10">
    <property type="match status" value="1"/>
</dbReference>
<dbReference type="InterPro" id="IPR003660">
    <property type="entry name" value="HAMP_dom"/>
</dbReference>
<organism evidence="13 14">
    <name type="scientific">Kordiimonas pumila</name>
    <dbReference type="NCBI Taxonomy" id="2161677"/>
    <lineage>
        <taxon>Bacteria</taxon>
        <taxon>Pseudomonadati</taxon>
        <taxon>Pseudomonadota</taxon>
        <taxon>Alphaproteobacteria</taxon>
        <taxon>Kordiimonadales</taxon>
        <taxon>Kordiimonadaceae</taxon>
        <taxon>Kordiimonas</taxon>
    </lineage>
</organism>
<dbReference type="Proteomes" id="UP001595444">
    <property type="component" value="Unassembled WGS sequence"/>
</dbReference>
<dbReference type="GO" id="GO:0016301">
    <property type="term" value="F:kinase activity"/>
    <property type="evidence" value="ECO:0007669"/>
    <property type="project" value="UniProtKB-KW"/>
</dbReference>
<evidence type="ECO:0000256" key="9">
    <source>
        <dbReference type="ARBA" id="ARBA00023012"/>
    </source>
</evidence>
<dbReference type="Gene3D" id="1.10.287.130">
    <property type="match status" value="1"/>
</dbReference>
<evidence type="ECO:0000256" key="2">
    <source>
        <dbReference type="ARBA" id="ARBA00004370"/>
    </source>
</evidence>
<dbReference type="InterPro" id="IPR036097">
    <property type="entry name" value="HisK_dim/P_sf"/>
</dbReference>
<evidence type="ECO:0000256" key="5">
    <source>
        <dbReference type="ARBA" id="ARBA00022679"/>
    </source>
</evidence>
<comment type="caution">
    <text evidence="13">The sequence shown here is derived from an EMBL/GenBank/DDBJ whole genome shotgun (WGS) entry which is preliminary data.</text>
</comment>
<keyword evidence="5" id="KW-0808">Transferase</keyword>
<evidence type="ECO:0000256" key="3">
    <source>
        <dbReference type="ARBA" id="ARBA00012438"/>
    </source>
</evidence>
<evidence type="ECO:0000256" key="7">
    <source>
        <dbReference type="ARBA" id="ARBA00022777"/>
    </source>
</evidence>
<reference evidence="14" key="1">
    <citation type="journal article" date="2019" name="Int. J. Syst. Evol. Microbiol.">
        <title>The Global Catalogue of Microorganisms (GCM) 10K type strain sequencing project: providing services to taxonomists for standard genome sequencing and annotation.</title>
        <authorList>
            <consortium name="The Broad Institute Genomics Platform"/>
            <consortium name="The Broad Institute Genome Sequencing Center for Infectious Disease"/>
            <person name="Wu L."/>
            <person name="Ma J."/>
        </authorList>
    </citation>
    <scope>NUCLEOTIDE SEQUENCE [LARGE SCALE GENOMIC DNA]</scope>
    <source>
        <strain evidence="14">KCTC 62164</strain>
    </source>
</reference>
<feature type="domain" description="Histidine kinase" evidence="11">
    <location>
        <begin position="248"/>
        <end position="463"/>
    </location>
</feature>
<evidence type="ECO:0000256" key="10">
    <source>
        <dbReference type="SAM" id="Phobius"/>
    </source>
</evidence>